<dbReference type="Proteomes" id="UP000584374">
    <property type="component" value="Unassembled WGS sequence"/>
</dbReference>
<dbReference type="EMBL" id="JACHIW010000002">
    <property type="protein sequence ID" value="MBB5159640.1"/>
    <property type="molecule type" value="Genomic_DNA"/>
</dbReference>
<gene>
    <name evidence="1" type="ORF">BJ970_007239</name>
</gene>
<evidence type="ECO:0000313" key="1">
    <source>
        <dbReference type="EMBL" id="MBB5159640.1"/>
    </source>
</evidence>
<reference evidence="1 2" key="1">
    <citation type="submission" date="2020-08" db="EMBL/GenBank/DDBJ databases">
        <title>Sequencing the genomes of 1000 actinobacteria strains.</title>
        <authorList>
            <person name="Klenk H.-P."/>
        </authorList>
    </citation>
    <scope>NUCLEOTIDE SEQUENCE [LARGE SCALE GENOMIC DNA]</scope>
    <source>
        <strain evidence="1 2">DSM 45584</strain>
    </source>
</reference>
<organism evidence="1 2">
    <name type="scientific">Saccharopolyspora phatthalungensis</name>
    <dbReference type="NCBI Taxonomy" id="664693"/>
    <lineage>
        <taxon>Bacteria</taxon>
        <taxon>Bacillati</taxon>
        <taxon>Actinomycetota</taxon>
        <taxon>Actinomycetes</taxon>
        <taxon>Pseudonocardiales</taxon>
        <taxon>Pseudonocardiaceae</taxon>
        <taxon>Saccharopolyspora</taxon>
    </lineage>
</organism>
<evidence type="ECO:0000313" key="2">
    <source>
        <dbReference type="Proteomes" id="UP000584374"/>
    </source>
</evidence>
<comment type="caution">
    <text evidence="1">The sequence shown here is derived from an EMBL/GenBank/DDBJ whole genome shotgun (WGS) entry which is preliminary data.</text>
</comment>
<accession>A0A840QHW9</accession>
<sequence length="78" mass="8056">MNATEADRAVKLAALMTRAAAALNSLATSVLIGRAIDDDLLDTERLRKPAVAGSANALSRTATVIKAPPRGARLGSTR</sequence>
<dbReference type="AlphaFoldDB" id="A0A840QHW9"/>
<name>A0A840QHW9_9PSEU</name>
<proteinExistence type="predicted"/>
<keyword evidence="2" id="KW-1185">Reference proteome</keyword>
<protein>
    <submittedName>
        <fullName evidence="1">Uncharacterized protein</fullName>
    </submittedName>
</protein>